<keyword evidence="2" id="KW-1185">Reference proteome</keyword>
<dbReference type="AlphaFoldDB" id="A0A4S2KDX9"/>
<gene>
    <name evidence="1" type="ORF">DBV15_00017</name>
</gene>
<proteinExistence type="predicted"/>
<dbReference type="EMBL" id="QBLH01002732">
    <property type="protein sequence ID" value="TGZ47552.1"/>
    <property type="molecule type" value="Genomic_DNA"/>
</dbReference>
<reference evidence="1 2" key="1">
    <citation type="journal article" date="2019" name="Philos. Trans. R. Soc. Lond., B, Biol. Sci.">
        <title>Ant behaviour and brain gene expression of defending hosts depend on the ecological success of the intruding social parasite.</title>
        <authorList>
            <person name="Kaur R."/>
            <person name="Stoldt M."/>
            <person name="Jongepier E."/>
            <person name="Feldmeyer B."/>
            <person name="Menzel F."/>
            <person name="Bornberg-Bauer E."/>
            <person name="Foitzik S."/>
        </authorList>
    </citation>
    <scope>NUCLEOTIDE SEQUENCE [LARGE SCALE GENOMIC DNA]</scope>
    <source>
        <tissue evidence="1">Whole body</tissue>
    </source>
</reference>
<organism evidence="1 2">
    <name type="scientific">Temnothorax longispinosus</name>
    <dbReference type="NCBI Taxonomy" id="300112"/>
    <lineage>
        <taxon>Eukaryota</taxon>
        <taxon>Metazoa</taxon>
        <taxon>Ecdysozoa</taxon>
        <taxon>Arthropoda</taxon>
        <taxon>Hexapoda</taxon>
        <taxon>Insecta</taxon>
        <taxon>Pterygota</taxon>
        <taxon>Neoptera</taxon>
        <taxon>Endopterygota</taxon>
        <taxon>Hymenoptera</taxon>
        <taxon>Apocrita</taxon>
        <taxon>Aculeata</taxon>
        <taxon>Formicoidea</taxon>
        <taxon>Formicidae</taxon>
        <taxon>Myrmicinae</taxon>
        <taxon>Temnothorax</taxon>
    </lineage>
</organism>
<accession>A0A4S2KDX9</accession>
<evidence type="ECO:0000313" key="2">
    <source>
        <dbReference type="Proteomes" id="UP000310200"/>
    </source>
</evidence>
<comment type="caution">
    <text evidence="1">The sequence shown here is derived from an EMBL/GenBank/DDBJ whole genome shotgun (WGS) entry which is preliminary data.</text>
</comment>
<protein>
    <submittedName>
        <fullName evidence="1">Uncharacterized protein</fullName>
    </submittedName>
</protein>
<feature type="non-terminal residue" evidence="1">
    <location>
        <position position="1"/>
    </location>
</feature>
<name>A0A4S2KDX9_9HYME</name>
<dbReference type="Proteomes" id="UP000310200">
    <property type="component" value="Unassembled WGS sequence"/>
</dbReference>
<evidence type="ECO:0000313" key="1">
    <source>
        <dbReference type="EMBL" id="TGZ47552.1"/>
    </source>
</evidence>
<sequence>FCKRKKRDERKSTSARTQPCLAYHRDLSVHLSPTWVVFEKVVIREQRLSPSC</sequence>